<dbReference type="InParanoid" id="A0A0G4EXB7"/>
<gene>
    <name evidence="3" type="ORF">Vbra_13994</name>
</gene>
<evidence type="ECO:0000256" key="1">
    <source>
        <dbReference type="SAM" id="MobiDB-lite"/>
    </source>
</evidence>
<dbReference type="AlphaFoldDB" id="A0A0G4EXB7"/>
<accession>A0A0G4EXB7</accession>
<evidence type="ECO:0000313" key="4">
    <source>
        <dbReference type="Proteomes" id="UP000041254"/>
    </source>
</evidence>
<name>A0A0G4EXB7_VITBC</name>
<reference evidence="3 4" key="1">
    <citation type="submission" date="2014-11" db="EMBL/GenBank/DDBJ databases">
        <authorList>
            <person name="Zhu J."/>
            <person name="Qi W."/>
            <person name="Song R."/>
        </authorList>
    </citation>
    <scope>NUCLEOTIDE SEQUENCE [LARGE SCALE GENOMIC DNA]</scope>
</reference>
<keyword evidence="2" id="KW-1133">Transmembrane helix</keyword>
<dbReference type="EMBL" id="CDMY01000346">
    <property type="protein sequence ID" value="CEM03642.1"/>
    <property type="molecule type" value="Genomic_DNA"/>
</dbReference>
<proteinExistence type="predicted"/>
<sequence>MMILSFQTKADELSVIKEVVFEIREAVAISPDVVKVGRWPWRTFNTTSLRADFAKESTTAAERFNDMLKVKTSGTWFGTSDTLDRRFPKRKKLLYEPNCLRRAPATCEGEDYPGQKRMEEGLYEAMSIWHLECAYLSFHASDENITMSTPERFWFIYNMYRKDIEDGMIRLEDTIYKEAREEMAGHSNTSLTLCIFAFVVVFIASCNTYITANRLRDELWRAMEVLRILPWKMVEEQQLMQRFFGLNIEEESEGDEGSEPSGDLQDVAANNDTDNRV</sequence>
<keyword evidence="4" id="KW-1185">Reference proteome</keyword>
<feature type="compositionally biased region" description="Polar residues" evidence="1">
    <location>
        <begin position="268"/>
        <end position="277"/>
    </location>
</feature>
<evidence type="ECO:0000256" key="2">
    <source>
        <dbReference type="SAM" id="Phobius"/>
    </source>
</evidence>
<dbReference type="VEuPathDB" id="CryptoDB:Vbra_13994"/>
<feature type="transmembrane region" description="Helical" evidence="2">
    <location>
        <begin position="190"/>
        <end position="212"/>
    </location>
</feature>
<dbReference type="PhylomeDB" id="A0A0G4EXB7"/>
<protein>
    <submittedName>
        <fullName evidence="3">Uncharacterized protein</fullName>
    </submittedName>
</protein>
<organism evidence="3 4">
    <name type="scientific">Vitrella brassicaformis (strain CCMP3155)</name>
    <dbReference type="NCBI Taxonomy" id="1169540"/>
    <lineage>
        <taxon>Eukaryota</taxon>
        <taxon>Sar</taxon>
        <taxon>Alveolata</taxon>
        <taxon>Colpodellida</taxon>
        <taxon>Vitrellaceae</taxon>
        <taxon>Vitrella</taxon>
    </lineage>
</organism>
<evidence type="ECO:0000313" key="3">
    <source>
        <dbReference type="EMBL" id="CEM03642.1"/>
    </source>
</evidence>
<dbReference type="Proteomes" id="UP000041254">
    <property type="component" value="Unassembled WGS sequence"/>
</dbReference>
<feature type="region of interest" description="Disordered" evidence="1">
    <location>
        <begin position="251"/>
        <end position="277"/>
    </location>
</feature>
<keyword evidence="2" id="KW-0472">Membrane</keyword>
<keyword evidence="2" id="KW-0812">Transmembrane</keyword>